<dbReference type="Pfam" id="PF22669">
    <property type="entry name" value="Exo_endo_phos2"/>
    <property type="match status" value="1"/>
</dbReference>
<evidence type="ECO:0000256" key="4">
    <source>
        <dbReference type="ARBA" id="ARBA00023329"/>
    </source>
</evidence>
<dbReference type="SUPFAM" id="SSF48350">
    <property type="entry name" value="GTPase activation domain, GAP"/>
    <property type="match status" value="1"/>
</dbReference>
<evidence type="ECO:0000256" key="1">
    <source>
        <dbReference type="ARBA" id="ARBA00004146"/>
    </source>
</evidence>
<dbReference type="GO" id="GO:0046856">
    <property type="term" value="P:phosphatidylinositol dephosphorylation"/>
    <property type="evidence" value="ECO:0007669"/>
    <property type="project" value="InterPro"/>
</dbReference>
<evidence type="ECO:0000256" key="2">
    <source>
        <dbReference type="ARBA" id="ARBA00004580"/>
    </source>
</evidence>
<feature type="domain" description="Rho-GAP" evidence="6">
    <location>
        <begin position="803"/>
        <end position="1001"/>
    </location>
</feature>
<dbReference type="Pfam" id="PF00620">
    <property type="entry name" value="RhoGAP"/>
    <property type="match status" value="1"/>
</dbReference>
<dbReference type="InterPro" id="IPR008936">
    <property type="entry name" value="Rho_GTPase_activation_prot"/>
</dbReference>
<dbReference type="Gene3D" id="2.60.40.10">
    <property type="entry name" value="Immunoglobulins"/>
    <property type="match status" value="1"/>
</dbReference>
<dbReference type="InterPro" id="IPR046985">
    <property type="entry name" value="IP5"/>
</dbReference>
<comment type="subcellular location">
    <subcellularLocation>
        <location evidence="2">Cytoplasmic vesicle</location>
        <location evidence="2">Phagosome membrane</location>
    </subcellularLocation>
    <subcellularLocation>
        <location evidence="1">Early endosome membrane</location>
    </subcellularLocation>
</comment>
<comment type="caution">
    <text evidence="7">The sequence shown here is derived from an EMBL/GenBank/DDBJ whole genome shotgun (WGS) entry which is preliminary data.</text>
</comment>
<dbReference type="SUPFAM" id="SSF56219">
    <property type="entry name" value="DNase I-like"/>
    <property type="match status" value="1"/>
</dbReference>
<evidence type="ECO:0000259" key="6">
    <source>
        <dbReference type="PROSITE" id="PS50238"/>
    </source>
</evidence>
<dbReference type="InterPro" id="IPR048869">
    <property type="entry name" value="OCRL-1_2_ASH"/>
</dbReference>
<dbReference type="InterPro" id="IPR013783">
    <property type="entry name" value="Ig-like_fold"/>
</dbReference>
<dbReference type="SMART" id="SM00324">
    <property type="entry name" value="RhoGAP"/>
    <property type="match status" value="1"/>
</dbReference>
<feature type="region of interest" description="Disordered" evidence="5">
    <location>
        <begin position="936"/>
        <end position="961"/>
    </location>
</feature>
<dbReference type="InterPro" id="IPR000300">
    <property type="entry name" value="IPPc"/>
</dbReference>
<keyword evidence="4" id="KW-0968">Cytoplasmic vesicle</keyword>
<organism evidence="7 8">
    <name type="scientific">Russula ochroleuca</name>
    <dbReference type="NCBI Taxonomy" id="152965"/>
    <lineage>
        <taxon>Eukaryota</taxon>
        <taxon>Fungi</taxon>
        <taxon>Dikarya</taxon>
        <taxon>Basidiomycota</taxon>
        <taxon>Agaricomycotina</taxon>
        <taxon>Agaricomycetes</taxon>
        <taxon>Russulales</taxon>
        <taxon>Russulaceae</taxon>
        <taxon>Russula</taxon>
    </lineage>
</organism>
<keyword evidence="3" id="KW-0967">Endosome</keyword>
<dbReference type="InterPro" id="IPR036691">
    <property type="entry name" value="Endo/exonu/phosph_ase_sf"/>
</dbReference>
<gene>
    <name evidence="7" type="ORF">DFH94DRAFT_740277</name>
</gene>
<evidence type="ECO:0000256" key="5">
    <source>
        <dbReference type="SAM" id="MobiDB-lite"/>
    </source>
</evidence>
<accession>A0A9P5MVY3</accession>
<evidence type="ECO:0000313" key="7">
    <source>
        <dbReference type="EMBL" id="KAF8480093.1"/>
    </source>
</evidence>
<dbReference type="Gene3D" id="1.10.555.10">
    <property type="entry name" value="Rho GTPase activation protein"/>
    <property type="match status" value="1"/>
</dbReference>
<reference evidence="7" key="2">
    <citation type="journal article" date="2020" name="Nat. Commun.">
        <title>Large-scale genome sequencing of mycorrhizal fungi provides insights into the early evolution of symbiotic traits.</title>
        <authorList>
            <person name="Miyauchi S."/>
            <person name="Kiss E."/>
            <person name="Kuo A."/>
            <person name="Drula E."/>
            <person name="Kohler A."/>
            <person name="Sanchez-Garcia M."/>
            <person name="Morin E."/>
            <person name="Andreopoulos B."/>
            <person name="Barry K.W."/>
            <person name="Bonito G."/>
            <person name="Buee M."/>
            <person name="Carver A."/>
            <person name="Chen C."/>
            <person name="Cichocki N."/>
            <person name="Clum A."/>
            <person name="Culley D."/>
            <person name="Crous P.W."/>
            <person name="Fauchery L."/>
            <person name="Girlanda M."/>
            <person name="Hayes R.D."/>
            <person name="Keri Z."/>
            <person name="LaButti K."/>
            <person name="Lipzen A."/>
            <person name="Lombard V."/>
            <person name="Magnuson J."/>
            <person name="Maillard F."/>
            <person name="Murat C."/>
            <person name="Nolan M."/>
            <person name="Ohm R.A."/>
            <person name="Pangilinan J."/>
            <person name="Pereira M.F."/>
            <person name="Perotto S."/>
            <person name="Peter M."/>
            <person name="Pfister S."/>
            <person name="Riley R."/>
            <person name="Sitrit Y."/>
            <person name="Stielow J.B."/>
            <person name="Szollosi G."/>
            <person name="Zifcakova L."/>
            <person name="Stursova M."/>
            <person name="Spatafora J.W."/>
            <person name="Tedersoo L."/>
            <person name="Vaario L.M."/>
            <person name="Yamada A."/>
            <person name="Yan M."/>
            <person name="Wang P."/>
            <person name="Xu J."/>
            <person name="Bruns T."/>
            <person name="Baldrian P."/>
            <person name="Vilgalys R."/>
            <person name="Dunand C."/>
            <person name="Henrissat B."/>
            <person name="Grigoriev I.V."/>
            <person name="Hibbett D."/>
            <person name="Nagy L.G."/>
            <person name="Martin F.M."/>
        </authorList>
    </citation>
    <scope>NUCLEOTIDE SEQUENCE</scope>
    <source>
        <strain evidence="7">Prilba</strain>
    </source>
</reference>
<dbReference type="Proteomes" id="UP000759537">
    <property type="component" value="Unassembled WGS sequence"/>
</dbReference>
<dbReference type="PANTHER" id="PTHR11200">
    <property type="entry name" value="INOSITOL 5-PHOSPHATASE"/>
    <property type="match status" value="1"/>
</dbReference>
<dbReference type="AlphaFoldDB" id="A0A9P5MVY3"/>
<proteinExistence type="predicted"/>
<evidence type="ECO:0000313" key="8">
    <source>
        <dbReference type="Proteomes" id="UP000759537"/>
    </source>
</evidence>
<dbReference type="InterPro" id="IPR000198">
    <property type="entry name" value="RhoGAP_dom"/>
</dbReference>
<reference evidence="7" key="1">
    <citation type="submission" date="2019-10" db="EMBL/GenBank/DDBJ databases">
        <authorList>
            <consortium name="DOE Joint Genome Institute"/>
            <person name="Kuo A."/>
            <person name="Miyauchi S."/>
            <person name="Kiss E."/>
            <person name="Drula E."/>
            <person name="Kohler A."/>
            <person name="Sanchez-Garcia M."/>
            <person name="Andreopoulos B."/>
            <person name="Barry K.W."/>
            <person name="Bonito G."/>
            <person name="Buee M."/>
            <person name="Carver A."/>
            <person name="Chen C."/>
            <person name="Cichocki N."/>
            <person name="Clum A."/>
            <person name="Culley D."/>
            <person name="Crous P.W."/>
            <person name="Fauchery L."/>
            <person name="Girlanda M."/>
            <person name="Hayes R."/>
            <person name="Keri Z."/>
            <person name="LaButti K."/>
            <person name="Lipzen A."/>
            <person name="Lombard V."/>
            <person name="Magnuson J."/>
            <person name="Maillard F."/>
            <person name="Morin E."/>
            <person name="Murat C."/>
            <person name="Nolan M."/>
            <person name="Ohm R."/>
            <person name="Pangilinan J."/>
            <person name="Pereira M."/>
            <person name="Perotto S."/>
            <person name="Peter M."/>
            <person name="Riley R."/>
            <person name="Sitrit Y."/>
            <person name="Stielow B."/>
            <person name="Szollosi G."/>
            <person name="Zifcakova L."/>
            <person name="Stursova M."/>
            <person name="Spatafora J.W."/>
            <person name="Tedersoo L."/>
            <person name="Vaario L.-M."/>
            <person name="Yamada A."/>
            <person name="Yan M."/>
            <person name="Wang P."/>
            <person name="Xu J."/>
            <person name="Bruns T."/>
            <person name="Baldrian P."/>
            <person name="Vilgalys R."/>
            <person name="Henrissat B."/>
            <person name="Grigoriev I.V."/>
            <person name="Hibbett D."/>
            <person name="Nagy L.G."/>
            <person name="Martin F.M."/>
        </authorList>
    </citation>
    <scope>NUCLEOTIDE SEQUENCE</scope>
    <source>
        <strain evidence="7">Prilba</strain>
    </source>
</reference>
<dbReference type="PANTHER" id="PTHR11200:SF300">
    <property type="entry name" value="TYPE II INOSITOL 1,4,5-TRISPHOSPHATE 5-PHOSPHATASE"/>
    <property type="match status" value="1"/>
</dbReference>
<feature type="compositionally biased region" description="Basic and acidic residues" evidence="5">
    <location>
        <begin position="936"/>
        <end position="950"/>
    </location>
</feature>
<dbReference type="GO" id="GO:0031901">
    <property type="term" value="C:early endosome membrane"/>
    <property type="evidence" value="ECO:0007669"/>
    <property type="project" value="UniProtKB-SubCell"/>
</dbReference>
<dbReference type="SMART" id="SM00128">
    <property type="entry name" value="IPPc"/>
    <property type="match status" value="1"/>
</dbReference>
<sequence>MAHWERDVQSLLRPSERLLLTLEGSYLQHDLEGDSETSLPISFGDTSLGSSSEETRVILAIVGHVDDAMGESGSVFLYTEVDAASKADHDYPLFLQHTFAIHTEFFLDISQLASPPHAHHLLGGSLEAMHLPPPHDTRFCVQLAEGKTIYTIVTNDMERLSSVASACRRLRDLASKISNNAEFHQWLEPYSLHPSSWLSVNPPRDLRHACQPVHSSLSLGYAGQPVNDTADYVVIRDDWLWSRSLSLATAQNASEKTQLRIRVGTFNVNGKLPTQDLSTWLGSVPPSSGTNHHEQKHSIPPLMEPSSHSLSDKGTGMEEGQASAPEADMLVVAFQEVDLSTEAFFNFTGSAREDAWTVAILAALGDKAKLYEKLVSKQLVGILLIILVKRDLQSRFTGITDSSVGAGFMGIMGNKGAVAVRVNYQPNPTSSSPSPLPIAFTFVNSHLAAFDDHIEHRNFDFHDITRRLEFGPCTEYVWAPRTKHREAEPRKLDIYSSDVLLWLVNLNYRLNLPDADVRHLLSSTPTSQGIHTLLQFDELKGCIRHSKAFAGFDEHSITFIPTYRFAANTESDAAGHDIKRKPAWTDRVLHKSSPFVPVSQRSYDAHPWITMSDHRPVSAEFLVDIPCIDSMALDLAANGLYKSFATFDPEDPEDPSGVPLLKLDKSALEFGKVSYSTPVSHSLNIRNAGKVPAAFRFFARDHRSLIHPLWLKIEPMAGFLLPGEEKTLQFTIFVSDTIAAPLNLGTQELFTLLIVHTLFGQDLFLSLDGEYVSTCFGTPLSVLARLPGPIRELGGAENLLPETQVDSSSSREFMKLMGWLTAHNVDAVHDLFIAPGDEALAAQIRESLDTGAELPAPTASQTVDANYARTVAAVLLAFLRSLPESVVPSSLHQQCAEITSRDEALEMLSAFPPESVNVWIPLTAFLHLLALRDHHQAEAPSERPDKRPTTPEDAQPPKPPSRAEILASIFAPVLLRDDIDAASPVSLLGKRQFLLFFMRES</sequence>
<keyword evidence="8" id="KW-1185">Reference proteome</keyword>
<dbReference type="Pfam" id="PF21310">
    <property type="entry name" value="OCRL-like_ASH"/>
    <property type="match status" value="1"/>
</dbReference>
<dbReference type="OrthoDB" id="7862313at2759"/>
<dbReference type="Gene3D" id="3.60.10.10">
    <property type="entry name" value="Endonuclease/exonuclease/phosphatase"/>
    <property type="match status" value="1"/>
</dbReference>
<dbReference type="PROSITE" id="PS50238">
    <property type="entry name" value="RHOGAP"/>
    <property type="match status" value="1"/>
</dbReference>
<name>A0A9P5MVY3_9AGAM</name>
<dbReference type="GO" id="GO:0007165">
    <property type="term" value="P:signal transduction"/>
    <property type="evidence" value="ECO:0007669"/>
    <property type="project" value="InterPro"/>
</dbReference>
<protein>
    <submittedName>
        <fullName evidence="7">DNase I-like protein</fullName>
    </submittedName>
</protein>
<dbReference type="GO" id="GO:0004439">
    <property type="term" value="F:phosphatidylinositol-4,5-bisphosphate 5-phosphatase activity"/>
    <property type="evidence" value="ECO:0007669"/>
    <property type="project" value="TreeGrafter"/>
</dbReference>
<evidence type="ECO:0000256" key="3">
    <source>
        <dbReference type="ARBA" id="ARBA00022753"/>
    </source>
</evidence>
<dbReference type="EMBL" id="WHVB01000008">
    <property type="protein sequence ID" value="KAF8480093.1"/>
    <property type="molecule type" value="Genomic_DNA"/>
</dbReference>
<feature type="region of interest" description="Disordered" evidence="5">
    <location>
        <begin position="283"/>
        <end position="322"/>
    </location>
</feature>